<dbReference type="EC" id="2.3.2.27" evidence="2"/>
<feature type="non-terminal residue" evidence="4">
    <location>
        <position position="595"/>
    </location>
</feature>
<gene>
    <name evidence="4" type="ORF">EZS28_032448</name>
</gene>
<dbReference type="InterPro" id="IPR016024">
    <property type="entry name" value="ARM-type_fold"/>
</dbReference>
<dbReference type="InterPro" id="IPR013083">
    <property type="entry name" value="Znf_RING/FYVE/PHD"/>
</dbReference>
<dbReference type="Pfam" id="PF04564">
    <property type="entry name" value="U-box"/>
    <property type="match status" value="1"/>
</dbReference>
<evidence type="ECO:0000256" key="2">
    <source>
        <dbReference type="ARBA" id="ARBA00012483"/>
    </source>
</evidence>
<protein>
    <recommendedName>
        <fullName evidence="2">RING-type E3 ubiquitin transferase</fullName>
        <ecNumber evidence="2">2.3.2.27</ecNumber>
    </recommendedName>
</protein>
<evidence type="ECO:0000259" key="3">
    <source>
        <dbReference type="Pfam" id="PF04564"/>
    </source>
</evidence>
<sequence>MEEHKQEMEDFLRFINSSLEVSETGVSDWIEMKSILELEEVGSDGQKEDILRRKIKVCQKIIGVFIGNQNSDKMIYVIEMGVVTSLLRFIDSQQLDKIQIYHIWAFFVFTCASNNQICLHLFNLNPFPTLVRLLDHSDTLVINKAVLSIFNIIIPGSNLTETASVHPYYESLDAVDGIQKLFDLYNRISNVEDKDAIVESIGNIYRAQEIPNDDMKKYIISHLKQILMRVDDDSKAHAQIALSYLVQNSENLTEIMKGIDIDQIANNLKLNVDENQIFFDCWIIIAILENRADDELRKRIIDSGYVRDLLNLFLTNDQESITLPHVHSFYVLTTPISDEVTQLLYSTKPYPALVQLLNHTDCQIVDYVVASIYNILTNTQDSLNSQEIAQTVHPHFADMQACGGVLKLFSLFQRNLNKYSRDHSAICVGALYGSKEITDRNIRREIISYLKLLQNDYHDQMKFIANSTLIDLGKNEVNRPEFQINTQVAQSPQNEKVPPDNKQTNISSQAQFNNEFNLFLCGIDGMIMIQPMKAPNGKYYDYKNIQQYLSSHNNQDPDGNAIEITHLHLDNDLQEIIKKFVIDNPDHPLIRPGFH</sequence>
<dbReference type="EMBL" id="SNRW01013960">
    <property type="protein sequence ID" value="KAA6372025.1"/>
    <property type="molecule type" value="Genomic_DNA"/>
</dbReference>
<dbReference type="GO" id="GO:0061630">
    <property type="term" value="F:ubiquitin protein ligase activity"/>
    <property type="evidence" value="ECO:0007669"/>
    <property type="project" value="UniProtKB-EC"/>
</dbReference>
<dbReference type="SUPFAM" id="SSF48371">
    <property type="entry name" value="ARM repeat"/>
    <property type="match status" value="1"/>
</dbReference>
<evidence type="ECO:0000313" key="4">
    <source>
        <dbReference type="EMBL" id="KAA6372025.1"/>
    </source>
</evidence>
<dbReference type="GO" id="GO:0016567">
    <property type="term" value="P:protein ubiquitination"/>
    <property type="evidence" value="ECO:0007669"/>
    <property type="project" value="InterPro"/>
</dbReference>
<dbReference type="CDD" id="cd16453">
    <property type="entry name" value="RING-Ubox"/>
    <property type="match status" value="1"/>
</dbReference>
<reference evidence="4 5" key="1">
    <citation type="submission" date="2019-03" db="EMBL/GenBank/DDBJ databases">
        <title>Single cell metagenomics reveals metabolic interactions within the superorganism composed of flagellate Streblomastix strix and complex community of Bacteroidetes bacteria on its surface.</title>
        <authorList>
            <person name="Treitli S.C."/>
            <person name="Kolisko M."/>
            <person name="Husnik F."/>
            <person name="Keeling P."/>
            <person name="Hampl V."/>
        </authorList>
    </citation>
    <scope>NUCLEOTIDE SEQUENCE [LARGE SCALE GENOMIC DNA]</scope>
    <source>
        <strain evidence="4">ST1C</strain>
    </source>
</reference>
<dbReference type="InterPro" id="IPR003613">
    <property type="entry name" value="Ubox_domain"/>
</dbReference>
<dbReference type="Gene3D" id="1.25.10.10">
    <property type="entry name" value="Leucine-rich Repeat Variant"/>
    <property type="match status" value="1"/>
</dbReference>
<feature type="domain" description="U-box" evidence="3">
    <location>
        <begin position="519"/>
        <end position="581"/>
    </location>
</feature>
<evidence type="ECO:0000313" key="5">
    <source>
        <dbReference type="Proteomes" id="UP000324800"/>
    </source>
</evidence>
<comment type="catalytic activity">
    <reaction evidence="1">
        <text>S-ubiquitinyl-[E2 ubiquitin-conjugating enzyme]-L-cysteine + [acceptor protein]-L-lysine = [E2 ubiquitin-conjugating enzyme]-L-cysteine + N(6)-ubiquitinyl-[acceptor protein]-L-lysine.</text>
        <dbReference type="EC" id="2.3.2.27"/>
    </reaction>
</comment>
<dbReference type="InterPro" id="IPR011989">
    <property type="entry name" value="ARM-like"/>
</dbReference>
<name>A0A5J4UQE5_9EUKA</name>
<dbReference type="SUPFAM" id="SSF57850">
    <property type="entry name" value="RING/U-box"/>
    <property type="match status" value="1"/>
</dbReference>
<proteinExistence type="predicted"/>
<dbReference type="AlphaFoldDB" id="A0A5J4UQE5"/>
<evidence type="ECO:0000256" key="1">
    <source>
        <dbReference type="ARBA" id="ARBA00000900"/>
    </source>
</evidence>
<accession>A0A5J4UQE5</accession>
<dbReference type="Gene3D" id="3.30.40.10">
    <property type="entry name" value="Zinc/RING finger domain, C3HC4 (zinc finger)"/>
    <property type="match status" value="1"/>
</dbReference>
<organism evidence="4 5">
    <name type="scientific">Streblomastix strix</name>
    <dbReference type="NCBI Taxonomy" id="222440"/>
    <lineage>
        <taxon>Eukaryota</taxon>
        <taxon>Metamonada</taxon>
        <taxon>Preaxostyla</taxon>
        <taxon>Oxymonadida</taxon>
        <taxon>Streblomastigidae</taxon>
        <taxon>Streblomastix</taxon>
    </lineage>
</organism>
<comment type="caution">
    <text evidence="4">The sequence shown here is derived from an EMBL/GenBank/DDBJ whole genome shotgun (WGS) entry which is preliminary data.</text>
</comment>
<dbReference type="Proteomes" id="UP000324800">
    <property type="component" value="Unassembled WGS sequence"/>
</dbReference>